<reference evidence="1 2" key="1">
    <citation type="submission" date="2015-01" db="EMBL/GenBank/DDBJ databases">
        <title>The Genome Sequence of Capronia semiimmersa CBS27337.</title>
        <authorList>
            <consortium name="The Broad Institute Genomics Platform"/>
            <person name="Cuomo C."/>
            <person name="de Hoog S."/>
            <person name="Gorbushina A."/>
            <person name="Stielow B."/>
            <person name="Teixiera M."/>
            <person name="Abouelleil A."/>
            <person name="Chapman S.B."/>
            <person name="Priest M."/>
            <person name="Young S.K."/>
            <person name="Wortman J."/>
            <person name="Nusbaum C."/>
            <person name="Birren B."/>
        </authorList>
    </citation>
    <scope>NUCLEOTIDE SEQUENCE [LARGE SCALE GENOMIC DNA]</scope>
    <source>
        <strain evidence="1 2">CBS 27337</strain>
    </source>
</reference>
<evidence type="ECO:0000313" key="1">
    <source>
        <dbReference type="EMBL" id="KIW71461.1"/>
    </source>
</evidence>
<accession>A0A0D2D1Z2</accession>
<dbReference type="AlphaFoldDB" id="A0A0D2D1Z2"/>
<evidence type="ECO:0000313" key="2">
    <source>
        <dbReference type="Proteomes" id="UP000054266"/>
    </source>
</evidence>
<dbReference type="Proteomes" id="UP000054266">
    <property type="component" value="Unassembled WGS sequence"/>
</dbReference>
<organism evidence="1 2">
    <name type="scientific">Phialophora macrospora</name>
    <dbReference type="NCBI Taxonomy" id="1851006"/>
    <lineage>
        <taxon>Eukaryota</taxon>
        <taxon>Fungi</taxon>
        <taxon>Dikarya</taxon>
        <taxon>Ascomycota</taxon>
        <taxon>Pezizomycotina</taxon>
        <taxon>Eurotiomycetes</taxon>
        <taxon>Chaetothyriomycetidae</taxon>
        <taxon>Chaetothyriales</taxon>
        <taxon>Herpotrichiellaceae</taxon>
        <taxon>Phialophora</taxon>
    </lineage>
</organism>
<proteinExistence type="predicted"/>
<sequence>MAVHTVWWMSNTSDLEALRPAAIPSAEPHKGWPWNQNTKGLPFTVLAEALKSQSNKCRVQEYVYQNGVSNATSVRRWRPHRRAAKVQELVAMLKTPADVPSTFFIVTDTSPEVIQAFGYYLQVTPRFFDFPYTILSTGNTVPSYSFFSLQVMERYPRGIRPTESRRNEASPHARFSTKAGPLPHEWHVTRVAVIFLIDTTKQNLFKGLIQLDSNDQAIATALETLMVRDEETLTGHMEAVAGQGQILTELFHIISVTWNVFLAEAEAHLRYLSSKCIDEGISPTDQLKYTRELHQLSPLWVQVRRRLVATRDVAKQMIVHPYFTSKDGQQAFEAYLNKCMNTVEDQITRSKELTEETSNLISLIFNITTMQDTRATIAESKAANAFAASIRRITVLTFVYLPLTLAAV</sequence>
<name>A0A0D2D1Z2_9EURO</name>
<keyword evidence="2" id="KW-1185">Reference proteome</keyword>
<dbReference type="HOGENOM" id="CLU_558964_0_0_1"/>
<protein>
    <submittedName>
        <fullName evidence="1">Uncharacterized protein</fullName>
    </submittedName>
</protein>
<dbReference type="STRING" id="5601.A0A0D2D1Z2"/>
<dbReference type="EMBL" id="KN846957">
    <property type="protein sequence ID" value="KIW71461.1"/>
    <property type="molecule type" value="Genomic_DNA"/>
</dbReference>
<gene>
    <name evidence="1" type="ORF">PV04_03626</name>
</gene>